<feature type="transmembrane region" description="Helical" evidence="18">
    <location>
        <begin position="46"/>
        <end position="67"/>
    </location>
</feature>
<evidence type="ECO:0000256" key="6">
    <source>
        <dbReference type="ARBA" id="ARBA00022723"/>
    </source>
</evidence>
<evidence type="ECO:0000256" key="18">
    <source>
        <dbReference type="SAM" id="Phobius"/>
    </source>
</evidence>
<evidence type="ECO:0000256" key="12">
    <source>
        <dbReference type="ARBA" id="ARBA00023122"/>
    </source>
</evidence>
<dbReference type="Gene3D" id="3.10.580.10">
    <property type="entry name" value="CBS-domain"/>
    <property type="match status" value="2"/>
</dbReference>
<dbReference type="PIRSF" id="PIRSF006404">
    <property type="entry name" value="UCP006404_Pept_M50_CBS"/>
    <property type="match status" value="1"/>
</dbReference>
<evidence type="ECO:0000259" key="19">
    <source>
        <dbReference type="PROSITE" id="PS51371"/>
    </source>
</evidence>
<name>A0A544YPL5_9ACTN</name>
<feature type="active site" evidence="14">
    <location>
        <position position="68"/>
    </location>
</feature>
<evidence type="ECO:0000256" key="17">
    <source>
        <dbReference type="SAM" id="MobiDB-lite"/>
    </source>
</evidence>
<feature type="transmembrane region" description="Helical" evidence="18">
    <location>
        <begin position="109"/>
        <end position="131"/>
    </location>
</feature>
<dbReference type="SMART" id="SM00116">
    <property type="entry name" value="CBS"/>
    <property type="match status" value="2"/>
</dbReference>
<keyword evidence="8" id="KW-0378">Hydrolase</keyword>
<protein>
    <submittedName>
        <fullName evidence="20">CBS domain-containing protein</fullName>
    </submittedName>
</protein>
<evidence type="ECO:0000256" key="13">
    <source>
        <dbReference type="ARBA" id="ARBA00023136"/>
    </source>
</evidence>
<evidence type="ECO:0000256" key="2">
    <source>
        <dbReference type="ARBA" id="ARBA00007931"/>
    </source>
</evidence>
<evidence type="ECO:0000313" key="21">
    <source>
        <dbReference type="Proteomes" id="UP000316541"/>
    </source>
</evidence>
<accession>A0A544YPL5</accession>
<dbReference type="PANTHER" id="PTHR39188">
    <property type="entry name" value="MEMBRANE-ASSOCIATED ZINC METALLOPROTEASE M50B"/>
    <property type="match status" value="1"/>
</dbReference>
<comment type="similarity">
    <text evidence="2">Belongs to the peptidase M50B family.</text>
</comment>
<dbReference type="Proteomes" id="UP000316541">
    <property type="component" value="Unassembled WGS sequence"/>
</dbReference>
<dbReference type="SUPFAM" id="SSF54631">
    <property type="entry name" value="CBS-domain pair"/>
    <property type="match status" value="1"/>
</dbReference>
<keyword evidence="9 15" id="KW-0862">Zinc</keyword>
<feature type="binding site" evidence="15">
    <location>
        <position position="71"/>
    </location>
    <ligand>
        <name>Zn(2+)</name>
        <dbReference type="ChEBI" id="CHEBI:29105"/>
        <note>catalytic</note>
    </ligand>
</feature>
<feature type="transmembrane region" description="Helical" evidence="18">
    <location>
        <begin position="143"/>
        <end position="165"/>
    </location>
</feature>
<gene>
    <name evidence="20" type="ORF">FLX08_23140</name>
</gene>
<dbReference type="GO" id="GO:0008237">
    <property type="term" value="F:metallopeptidase activity"/>
    <property type="evidence" value="ECO:0007669"/>
    <property type="project" value="UniProtKB-KW"/>
</dbReference>
<dbReference type="InterPro" id="IPR046342">
    <property type="entry name" value="CBS_dom_sf"/>
</dbReference>
<dbReference type="CDD" id="cd06164">
    <property type="entry name" value="S2P-M50_SpoIVFB_CBS"/>
    <property type="match status" value="1"/>
</dbReference>
<sequence>MRSSISLGRIGGIPVGLNISVLVIVVILVVGLAFGRFPIAFPGLSMAAYLLAAVVSALLFLASLLAHEVAHAIVAKRHGLGVNGITLWLLGGVAELRGEPRSPGADLKIAGVGPLTSAVLGGLFALLSWGAAAVAAPPLISGMFAYLAVVNVLLAVFNLVPAAPLDGGRVLRAFLWAWWHDRMRAAVAAARAGRVFGYVLIALGFLNLVSGLGLQGFWLALIGLFLVNAATAEEQQAQIDAALHGITVGEVMSRDPLVAHPDETVASLIDRLVLRRHLSTYPLLGDDGRFAGLVTLGRVRQVPPDDRARTRLRDVACPPSEVPTARPDDQLTELLQRMSGSADGRAVVLDDAGRLIGLVTPTDISRVIQTVDLRAREPYRTPRGADLAPPPPGDRTPGRPDSGGPAPGGHTPGGPAPGGPAPGGTVPPPGRRDAA</sequence>
<evidence type="ECO:0000256" key="14">
    <source>
        <dbReference type="PIRSR" id="PIRSR006404-1"/>
    </source>
</evidence>
<evidence type="ECO:0000256" key="5">
    <source>
        <dbReference type="ARBA" id="ARBA00022692"/>
    </source>
</evidence>
<feature type="domain" description="CBS" evidence="19">
    <location>
        <begin position="252"/>
        <end position="309"/>
    </location>
</feature>
<feature type="compositionally biased region" description="Pro residues" evidence="17">
    <location>
        <begin position="414"/>
        <end position="429"/>
    </location>
</feature>
<dbReference type="GO" id="GO:0005886">
    <property type="term" value="C:plasma membrane"/>
    <property type="evidence" value="ECO:0007669"/>
    <property type="project" value="UniProtKB-SubCell"/>
</dbReference>
<evidence type="ECO:0000256" key="9">
    <source>
        <dbReference type="ARBA" id="ARBA00022833"/>
    </source>
</evidence>
<dbReference type="RefSeq" id="WP_142621242.1">
    <property type="nucleotide sequence ID" value="NZ_VIRM01000030.1"/>
</dbReference>
<comment type="subcellular location">
    <subcellularLocation>
        <location evidence="1">Cell membrane</location>
        <topology evidence="1">Multi-pass membrane protein</topology>
    </subcellularLocation>
</comment>
<feature type="binding site" evidence="15">
    <location>
        <position position="166"/>
    </location>
    <ligand>
        <name>Zn(2+)</name>
        <dbReference type="ChEBI" id="CHEBI:29105"/>
        <note>catalytic</note>
    </ligand>
</feature>
<keyword evidence="6 15" id="KW-0479">Metal-binding</keyword>
<feature type="transmembrane region" description="Helical" evidence="18">
    <location>
        <begin position="12"/>
        <end position="34"/>
    </location>
</feature>
<dbReference type="InterPro" id="IPR008915">
    <property type="entry name" value="Peptidase_M50"/>
</dbReference>
<dbReference type="PROSITE" id="PS51371">
    <property type="entry name" value="CBS"/>
    <property type="match status" value="2"/>
</dbReference>
<keyword evidence="12 16" id="KW-0129">CBS domain</keyword>
<keyword evidence="5 18" id="KW-0812">Transmembrane</keyword>
<dbReference type="EMBL" id="VIRM01000030">
    <property type="protein sequence ID" value="TQS18657.1"/>
    <property type="molecule type" value="Genomic_DNA"/>
</dbReference>
<keyword evidence="3" id="KW-1003">Cell membrane</keyword>
<comment type="caution">
    <text evidence="20">The sequence shown here is derived from an EMBL/GenBank/DDBJ whole genome shotgun (WGS) entry which is preliminary data.</text>
</comment>
<keyword evidence="7" id="KW-0677">Repeat</keyword>
<dbReference type="InterPro" id="IPR000644">
    <property type="entry name" value="CBS_dom"/>
</dbReference>
<evidence type="ECO:0000256" key="4">
    <source>
        <dbReference type="ARBA" id="ARBA00022670"/>
    </source>
</evidence>
<dbReference type="PANTHER" id="PTHR39188:SF3">
    <property type="entry name" value="STAGE IV SPORULATION PROTEIN FB"/>
    <property type="match status" value="1"/>
</dbReference>
<evidence type="ECO:0000313" key="20">
    <source>
        <dbReference type="EMBL" id="TQS18657.1"/>
    </source>
</evidence>
<keyword evidence="13 18" id="KW-0472">Membrane</keyword>
<dbReference type="Pfam" id="PF02163">
    <property type="entry name" value="Peptidase_M50"/>
    <property type="match status" value="2"/>
</dbReference>
<evidence type="ECO:0000256" key="10">
    <source>
        <dbReference type="ARBA" id="ARBA00022989"/>
    </source>
</evidence>
<keyword evidence="11" id="KW-0482">Metalloprotease</keyword>
<evidence type="ECO:0000256" key="3">
    <source>
        <dbReference type="ARBA" id="ARBA00022475"/>
    </source>
</evidence>
<organism evidence="20 21">
    <name type="scientific">Microbispora hainanensis</name>
    <dbReference type="NCBI Taxonomy" id="568844"/>
    <lineage>
        <taxon>Bacteria</taxon>
        <taxon>Bacillati</taxon>
        <taxon>Actinomycetota</taxon>
        <taxon>Actinomycetes</taxon>
        <taxon>Streptosporangiales</taxon>
        <taxon>Streptosporangiaceae</taxon>
        <taxon>Microbispora</taxon>
    </lineage>
</organism>
<dbReference type="GO" id="GO:0006508">
    <property type="term" value="P:proteolysis"/>
    <property type="evidence" value="ECO:0007669"/>
    <property type="project" value="UniProtKB-KW"/>
</dbReference>
<evidence type="ECO:0000256" key="8">
    <source>
        <dbReference type="ARBA" id="ARBA00022801"/>
    </source>
</evidence>
<dbReference type="GO" id="GO:0046872">
    <property type="term" value="F:metal ion binding"/>
    <property type="evidence" value="ECO:0007669"/>
    <property type="project" value="UniProtKB-KW"/>
</dbReference>
<keyword evidence="10 18" id="KW-1133">Transmembrane helix</keyword>
<comment type="cofactor">
    <cofactor evidence="15">
        <name>Zn(2+)</name>
        <dbReference type="ChEBI" id="CHEBI:29105"/>
    </cofactor>
    <text evidence="15">Binds 1 zinc ion per subunit.</text>
</comment>
<keyword evidence="4" id="KW-0645">Protease</keyword>
<feature type="domain" description="CBS" evidence="19">
    <location>
        <begin position="317"/>
        <end position="376"/>
    </location>
</feature>
<evidence type="ECO:0000256" key="7">
    <source>
        <dbReference type="ARBA" id="ARBA00022737"/>
    </source>
</evidence>
<feature type="binding site" evidence="15">
    <location>
        <position position="67"/>
    </location>
    <ligand>
        <name>Zn(2+)</name>
        <dbReference type="ChEBI" id="CHEBI:29105"/>
        <note>catalytic</note>
    </ligand>
</feature>
<evidence type="ECO:0000256" key="1">
    <source>
        <dbReference type="ARBA" id="ARBA00004651"/>
    </source>
</evidence>
<dbReference type="InterPro" id="IPR016483">
    <property type="entry name" value="UCP006404_Pept_M50_CBS"/>
</dbReference>
<evidence type="ECO:0000256" key="16">
    <source>
        <dbReference type="PROSITE-ProRule" id="PRU00703"/>
    </source>
</evidence>
<feature type="region of interest" description="Disordered" evidence="17">
    <location>
        <begin position="375"/>
        <end position="435"/>
    </location>
</feature>
<proteinExistence type="inferred from homology"/>
<evidence type="ECO:0000256" key="15">
    <source>
        <dbReference type="PIRSR" id="PIRSR006404-2"/>
    </source>
</evidence>
<dbReference type="Pfam" id="PF00571">
    <property type="entry name" value="CBS"/>
    <property type="match status" value="2"/>
</dbReference>
<reference evidence="20 21" key="1">
    <citation type="submission" date="2019-07" db="EMBL/GenBank/DDBJ databases">
        <title>Microbispora hainanensis DSM 45428.</title>
        <authorList>
            <person name="Thawai C."/>
        </authorList>
    </citation>
    <scope>NUCLEOTIDE SEQUENCE [LARGE SCALE GENOMIC DNA]</scope>
    <source>
        <strain evidence="20 21">DSM 45428</strain>
    </source>
</reference>
<dbReference type="AlphaFoldDB" id="A0A544YPL5"/>
<evidence type="ECO:0000256" key="11">
    <source>
        <dbReference type="ARBA" id="ARBA00023049"/>
    </source>
</evidence>